<reference evidence="3" key="1">
    <citation type="submission" date="2010-08" db="EMBL/GenBank/DDBJ databases">
        <authorList>
            <consortium name="Caenorhabditis japonica Sequencing Consortium"/>
            <person name="Wilson R.K."/>
        </authorList>
    </citation>
    <scope>NUCLEOTIDE SEQUENCE [LARGE SCALE GENOMIC DNA]</scope>
    <source>
        <strain evidence="3">DF5081</strain>
    </source>
</reference>
<evidence type="ECO:0008006" key="4">
    <source>
        <dbReference type="Google" id="ProtNLM"/>
    </source>
</evidence>
<keyword evidence="1" id="KW-0732">Signal</keyword>
<dbReference type="Proteomes" id="UP000005237">
    <property type="component" value="Unassembled WGS sequence"/>
</dbReference>
<dbReference type="AlphaFoldDB" id="A0A8R1ICU2"/>
<name>A0A8R1ICU2_CAEJA</name>
<protein>
    <recommendedName>
        <fullName evidence="4">Glycosyltransferase family 92 protein</fullName>
    </recommendedName>
</protein>
<dbReference type="EnsemblMetazoa" id="CJA27805b.1">
    <property type="protein sequence ID" value="CJA27805b.1"/>
    <property type="gene ID" value="WBGene00183378"/>
</dbReference>
<feature type="signal peptide" evidence="1">
    <location>
        <begin position="1"/>
        <end position="23"/>
    </location>
</feature>
<feature type="chain" id="PRO_5035931599" description="Glycosyltransferase family 92 protein" evidence="1">
    <location>
        <begin position="24"/>
        <end position="312"/>
    </location>
</feature>
<proteinExistence type="predicted"/>
<sequence>MWVRKPLRCSSLLLFLFSCDVFAYSLDEILRTDQYILVAQQDGFTFFETNVPAEECPRVATRSKNNPALHFIYENVHLFRDPTGVFPPRILMVRAGKHNSKYYLTVLPINSTEIFTDGSETRLEFFDKRTPNPDSRQKAEFIYRKTELKFTLFDTSNRIFYMDHSTPISYRVEKFYLYDDSQGQTKVIQLENYYNASSETVKRFDWIEDQYAQKFYYKEEVENVTTLFEVPMGIDLIPYLNGARAGTKIGELSAPGKTENAFDGAFFTLETRQPVSGMTAHFSRLDSEDQMSCDMEPVDSKFAILNKLFIIR</sequence>
<dbReference type="PROSITE" id="PS51257">
    <property type="entry name" value="PROKAR_LIPOPROTEIN"/>
    <property type="match status" value="1"/>
</dbReference>
<accession>A0A8R1ICU2</accession>
<evidence type="ECO:0000313" key="3">
    <source>
        <dbReference type="Proteomes" id="UP000005237"/>
    </source>
</evidence>
<organism evidence="2 3">
    <name type="scientific">Caenorhabditis japonica</name>
    <dbReference type="NCBI Taxonomy" id="281687"/>
    <lineage>
        <taxon>Eukaryota</taxon>
        <taxon>Metazoa</taxon>
        <taxon>Ecdysozoa</taxon>
        <taxon>Nematoda</taxon>
        <taxon>Chromadorea</taxon>
        <taxon>Rhabditida</taxon>
        <taxon>Rhabditina</taxon>
        <taxon>Rhabditomorpha</taxon>
        <taxon>Rhabditoidea</taxon>
        <taxon>Rhabditidae</taxon>
        <taxon>Peloderinae</taxon>
        <taxon>Caenorhabditis</taxon>
    </lineage>
</organism>
<evidence type="ECO:0000313" key="2">
    <source>
        <dbReference type="EnsemblMetazoa" id="CJA27805b.1"/>
    </source>
</evidence>
<keyword evidence="3" id="KW-1185">Reference proteome</keyword>
<evidence type="ECO:0000256" key="1">
    <source>
        <dbReference type="SAM" id="SignalP"/>
    </source>
</evidence>
<reference evidence="2" key="2">
    <citation type="submission" date="2022-06" db="UniProtKB">
        <authorList>
            <consortium name="EnsemblMetazoa"/>
        </authorList>
    </citation>
    <scope>IDENTIFICATION</scope>
    <source>
        <strain evidence="2">DF5081</strain>
    </source>
</reference>